<keyword evidence="3" id="KW-1185">Reference proteome</keyword>
<gene>
    <name evidence="2" type="ORF">EV666_101564</name>
</gene>
<feature type="compositionally biased region" description="Polar residues" evidence="1">
    <location>
        <begin position="47"/>
        <end position="58"/>
    </location>
</feature>
<dbReference type="EMBL" id="SLWL01000001">
    <property type="protein sequence ID" value="TCO16309.1"/>
    <property type="molecule type" value="Genomic_DNA"/>
</dbReference>
<protein>
    <recommendedName>
        <fullName evidence="4">Peptidoglycan binding protein</fullName>
    </recommendedName>
</protein>
<dbReference type="Proteomes" id="UP000294881">
    <property type="component" value="Unassembled WGS sequence"/>
</dbReference>
<dbReference type="OrthoDB" id="6810892at2"/>
<name>A0A4R2GYE6_9HYPH</name>
<evidence type="ECO:0000313" key="3">
    <source>
        <dbReference type="Proteomes" id="UP000294881"/>
    </source>
</evidence>
<comment type="caution">
    <text evidence="2">The sequence shown here is derived from an EMBL/GenBank/DDBJ whole genome shotgun (WGS) entry which is preliminary data.</text>
</comment>
<feature type="region of interest" description="Disordered" evidence="1">
    <location>
        <begin position="47"/>
        <end position="69"/>
    </location>
</feature>
<sequence>MSQTGAIVGDHDRAAGRAGARSGRVGLACLGLVTGLALAVTPLQAQIQGQPPNQSQAKTPRPGNAADSQQLQQQRELWDALPEVDRKDVQDSLVWLGFYNSVTNGALGQRTADAIAAFEKRELLEPGAVIAGPGLAVLRAEANRQKSAVGFTLIDDAATGARIGVPSRLFDRKESAPGRTRLWSSRTPASLTLFASGAEDGGLPAWFARATAAASGRKITYKLMRPDFAVVTGDEGSRRFFTRVAAGPDGLRGFTFVYPVTDAVTMDRVTIGIANSFAPFAGKPGAISSGAISPGLISPGTVSSGGQQAAGVPAARQPGGAPLTGGALLLGSGRALVATAAVRGCKDIRLGDTSATVTASDRQSGLSLLAAAGANPANAGPIVLAKADAAQPASDLALAAWISDAAGKPQLSVIPGQFSETTQAGKVNAALQPGGAGALALDSSGALVGIVSSLTAAPAVAGVTLAANHPLASADSIRRLLADAGVTPQANAPGAGPAQRQGSGAIVARWRARLAPVSCLAR</sequence>
<dbReference type="AlphaFoldDB" id="A0A4R2GYE6"/>
<evidence type="ECO:0008006" key="4">
    <source>
        <dbReference type="Google" id="ProtNLM"/>
    </source>
</evidence>
<proteinExistence type="predicted"/>
<accession>A0A4R2GYE6</accession>
<evidence type="ECO:0000256" key="1">
    <source>
        <dbReference type="SAM" id="MobiDB-lite"/>
    </source>
</evidence>
<dbReference type="RefSeq" id="WP_132002561.1">
    <property type="nucleotide sequence ID" value="NZ_JBHUNN010000002.1"/>
</dbReference>
<organism evidence="2 3">
    <name type="scientific">Camelimonas lactis</name>
    <dbReference type="NCBI Taxonomy" id="659006"/>
    <lineage>
        <taxon>Bacteria</taxon>
        <taxon>Pseudomonadati</taxon>
        <taxon>Pseudomonadota</taxon>
        <taxon>Alphaproteobacteria</taxon>
        <taxon>Hyphomicrobiales</taxon>
        <taxon>Chelatococcaceae</taxon>
        <taxon>Camelimonas</taxon>
    </lineage>
</organism>
<evidence type="ECO:0000313" key="2">
    <source>
        <dbReference type="EMBL" id="TCO16309.1"/>
    </source>
</evidence>
<reference evidence="2 3" key="1">
    <citation type="submission" date="2019-03" db="EMBL/GenBank/DDBJ databases">
        <title>Genomic Encyclopedia of Type Strains, Phase IV (KMG-IV): sequencing the most valuable type-strain genomes for metagenomic binning, comparative biology and taxonomic classification.</title>
        <authorList>
            <person name="Goeker M."/>
        </authorList>
    </citation>
    <scope>NUCLEOTIDE SEQUENCE [LARGE SCALE GENOMIC DNA]</scope>
    <source>
        <strain evidence="2 3">DSM 22958</strain>
    </source>
</reference>